<dbReference type="InterPro" id="IPR036095">
    <property type="entry name" value="PTS_EIIB-like_sf"/>
</dbReference>
<feature type="domain" description="PRD" evidence="8">
    <location>
        <begin position="193"/>
        <end position="298"/>
    </location>
</feature>
<gene>
    <name evidence="9" type="ORF">B6D06_07445</name>
</gene>
<dbReference type="CDD" id="cd05568">
    <property type="entry name" value="PTS_IIB_bgl_like"/>
    <property type="match status" value="1"/>
</dbReference>
<evidence type="ECO:0000259" key="8">
    <source>
        <dbReference type="PROSITE" id="PS51372"/>
    </source>
</evidence>
<dbReference type="InterPro" id="IPR050661">
    <property type="entry name" value="BglG_antiterminators"/>
</dbReference>
<dbReference type="InterPro" id="IPR013196">
    <property type="entry name" value="HTH_11"/>
</dbReference>
<dbReference type="GO" id="GO:0006355">
    <property type="term" value="P:regulation of DNA-templated transcription"/>
    <property type="evidence" value="ECO:0007669"/>
    <property type="project" value="InterPro"/>
</dbReference>
<keyword evidence="4" id="KW-0010">Activator</keyword>
<dbReference type="EMBL" id="NASK01000097">
    <property type="protein sequence ID" value="OTQ49188.1"/>
    <property type="molecule type" value="Genomic_DNA"/>
</dbReference>
<dbReference type="Proteomes" id="UP000194968">
    <property type="component" value="Unassembled WGS sequence"/>
</dbReference>
<dbReference type="PROSITE" id="PS51099">
    <property type="entry name" value="PTS_EIIB_TYPE_2"/>
    <property type="match status" value="1"/>
</dbReference>
<protein>
    <submittedName>
        <fullName evidence="9">Uncharacterized protein</fullName>
    </submittedName>
</protein>
<evidence type="ECO:0000259" key="7">
    <source>
        <dbReference type="PROSITE" id="PS51099"/>
    </source>
</evidence>
<evidence type="ECO:0000313" key="9">
    <source>
        <dbReference type="EMBL" id="OTQ49188.1"/>
    </source>
</evidence>
<evidence type="ECO:0000256" key="2">
    <source>
        <dbReference type="ARBA" id="ARBA00022737"/>
    </source>
</evidence>
<proteinExistence type="predicted"/>
<keyword evidence="5" id="KW-0804">Transcription</keyword>
<keyword evidence="1" id="KW-0808">Transferase</keyword>
<accession>A0A242NUC9</accession>
<reference evidence="9 10" key="1">
    <citation type="submission" date="2017-03" db="EMBL/GenBank/DDBJ databases">
        <title>Comparative genomics of honeybee gut symbionts reveal geographically distinct and subgroup specific antibiotic resistance.</title>
        <authorList>
            <person name="Ludvigsen J."/>
            <person name="Porcellato D."/>
            <person name="Labee-Lund T.M."/>
            <person name="Amdam G.V."/>
            <person name="Rudi K."/>
        </authorList>
    </citation>
    <scope>NUCLEOTIDE SEQUENCE [LARGE SCALE GENOMIC DNA]</scope>
    <source>
        <strain evidence="9 10">A-4-12</strain>
    </source>
</reference>
<feature type="domain" description="PTS EIIA type-2" evidence="6">
    <location>
        <begin position="512"/>
        <end position="651"/>
    </location>
</feature>
<dbReference type="SUPFAM" id="SSF55804">
    <property type="entry name" value="Phoshotransferase/anion transport protein"/>
    <property type="match status" value="1"/>
</dbReference>
<dbReference type="PROSITE" id="PS51372">
    <property type="entry name" value="PRD_2"/>
    <property type="match status" value="2"/>
</dbReference>
<evidence type="ECO:0000256" key="3">
    <source>
        <dbReference type="ARBA" id="ARBA00023015"/>
    </source>
</evidence>
<feature type="domain" description="PTS EIIB type-2" evidence="7">
    <location>
        <begin position="408"/>
        <end position="497"/>
    </location>
</feature>
<keyword evidence="2" id="KW-0677">Repeat</keyword>
<dbReference type="PANTHER" id="PTHR30185">
    <property type="entry name" value="CRYPTIC BETA-GLUCOSIDE BGL OPERON ANTITERMINATOR"/>
    <property type="match status" value="1"/>
</dbReference>
<dbReference type="InterPro" id="IPR036388">
    <property type="entry name" value="WH-like_DNA-bd_sf"/>
</dbReference>
<evidence type="ECO:0000313" key="10">
    <source>
        <dbReference type="Proteomes" id="UP000194968"/>
    </source>
</evidence>
<name>A0A242NUC9_9GAMM</name>
<evidence type="ECO:0000256" key="1">
    <source>
        <dbReference type="ARBA" id="ARBA00022679"/>
    </source>
</evidence>
<dbReference type="Gene3D" id="3.40.930.10">
    <property type="entry name" value="Mannitol-specific EII, Chain A"/>
    <property type="match status" value="1"/>
</dbReference>
<dbReference type="InterPro" id="IPR002178">
    <property type="entry name" value="PTS_EIIA_type-2_dom"/>
</dbReference>
<feature type="domain" description="PRD" evidence="8">
    <location>
        <begin position="300"/>
        <end position="407"/>
    </location>
</feature>
<dbReference type="InterPro" id="IPR007737">
    <property type="entry name" value="Mga_HTH"/>
</dbReference>
<organism evidence="9 10">
    <name type="scientific">Gilliamella apis</name>
    <dbReference type="NCBI Taxonomy" id="1970738"/>
    <lineage>
        <taxon>Bacteria</taxon>
        <taxon>Pseudomonadati</taxon>
        <taxon>Pseudomonadota</taxon>
        <taxon>Gammaproteobacteria</taxon>
        <taxon>Orbales</taxon>
        <taxon>Orbaceae</taxon>
        <taxon>Gilliamella</taxon>
    </lineage>
</organism>
<dbReference type="InterPro" id="IPR016152">
    <property type="entry name" value="PTrfase/Anion_transptr"/>
</dbReference>
<evidence type="ECO:0000259" key="6">
    <source>
        <dbReference type="PROSITE" id="PS51094"/>
    </source>
</evidence>
<dbReference type="Pfam" id="PF00874">
    <property type="entry name" value="PRD"/>
    <property type="match status" value="1"/>
</dbReference>
<dbReference type="Pfam" id="PF00359">
    <property type="entry name" value="PTS_EIIA_2"/>
    <property type="match status" value="1"/>
</dbReference>
<dbReference type="InterPro" id="IPR013011">
    <property type="entry name" value="PTS_EIIB_2"/>
</dbReference>
<sequence>MERQIKLLKLLFSQSEFKPAAFFSSKLSISTKTVYYDIEKLNEQLITVPNTDIRIEKSPRKGLMLVGEKTDIEPIISYLEQKNSHSYFNQKSRRLSPEYRRLDIVKRCLLKSESVSLEQLSDDYLVSKTSLHKDIEFINRALEQENILLNVTHKGIYIDGNENQIQRAIKHFLSLYIHKQDDYYLNQLMKSFIGDDSFEQITQLLFERFESVVVQSSEHYLSSLLISITIQLKRLCLGYSIPEESDFLFNHIRYMQSYLIASELAKTLELTFNVTFSTNDIKYLSKLFFAHRIIDENVIVDDSFYEQIIRRIIKKIGDIESVDLSGDGKLFHSLLSHFPPMITRLQKQIRIINPILDEIKQEYSKLFSVLWYALSDLERKFDIHLNDHEISFLLIHFQIALDKAADANNIVIICQYGCSSSNLILNKVRKFLPSKDNIEVYSVAKLNSTKLSNVDLIITTLDIKNINKPMVKISSLLNKQDYQNIIQAYANYVLNKQSDFSDKGNYYPSTAKFVNADLIELNVDIQHKSDCLNLLISKLEDKGLVTKNYRDSVLYREEIGDTSIENGIALPHGSPMFVIKSSISIMTLKRPIKWGMIDVSIIIMVSLSEDNINSINDVFTEIYEIVSNKQAISSLKNLINFKQLKQFLDNQRGIKNVL</sequence>
<evidence type="ECO:0000256" key="4">
    <source>
        <dbReference type="ARBA" id="ARBA00023159"/>
    </source>
</evidence>
<evidence type="ECO:0000256" key="5">
    <source>
        <dbReference type="ARBA" id="ARBA00023163"/>
    </source>
</evidence>
<dbReference type="Pfam" id="PF05043">
    <property type="entry name" value="Mga"/>
    <property type="match status" value="1"/>
</dbReference>
<dbReference type="Gene3D" id="1.10.10.10">
    <property type="entry name" value="Winged helix-like DNA-binding domain superfamily/Winged helix DNA-binding domain"/>
    <property type="match status" value="2"/>
</dbReference>
<dbReference type="GO" id="GO:0009401">
    <property type="term" value="P:phosphoenolpyruvate-dependent sugar phosphotransferase system"/>
    <property type="evidence" value="ECO:0007669"/>
    <property type="project" value="InterPro"/>
</dbReference>
<dbReference type="SUPFAM" id="SSF52794">
    <property type="entry name" value="PTS system IIB component-like"/>
    <property type="match status" value="1"/>
</dbReference>
<dbReference type="PANTHER" id="PTHR30185:SF18">
    <property type="entry name" value="TRANSCRIPTIONAL REGULATOR MTLR"/>
    <property type="match status" value="1"/>
</dbReference>
<comment type="caution">
    <text evidence="9">The sequence shown here is derived from an EMBL/GenBank/DDBJ whole genome shotgun (WGS) entry which is preliminary data.</text>
</comment>
<dbReference type="Pfam" id="PF08279">
    <property type="entry name" value="HTH_11"/>
    <property type="match status" value="1"/>
</dbReference>
<dbReference type="InterPro" id="IPR011608">
    <property type="entry name" value="PRD"/>
</dbReference>
<dbReference type="PROSITE" id="PS51094">
    <property type="entry name" value="PTS_EIIA_TYPE_2"/>
    <property type="match status" value="1"/>
</dbReference>
<dbReference type="CDD" id="cd00211">
    <property type="entry name" value="PTS_IIA_fru"/>
    <property type="match status" value="1"/>
</dbReference>
<dbReference type="Gene3D" id="3.40.50.2300">
    <property type="match status" value="1"/>
</dbReference>
<dbReference type="RefSeq" id="WP_086320703.1">
    <property type="nucleotide sequence ID" value="NZ_NASD01000016.1"/>
</dbReference>
<dbReference type="GO" id="GO:0008982">
    <property type="term" value="F:protein-N(PI)-phosphohistidine-sugar phosphotransferase activity"/>
    <property type="evidence" value="ECO:0007669"/>
    <property type="project" value="InterPro"/>
</dbReference>
<dbReference type="InterPro" id="IPR036634">
    <property type="entry name" value="PRD_sf"/>
</dbReference>
<keyword evidence="3" id="KW-0805">Transcription regulation</keyword>
<dbReference type="SUPFAM" id="SSF63520">
    <property type="entry name" value="PTS-regulatory domain, PRD"/>
    <property type="match status" value="2"/>
</dbReference>
<dbReference type="AlphaFoldDB" id="A0A242NUC9"/>
<dbReference type="Gene3D" id="1.10.1790.10">
    <property type="entry name" value="PRD domain"/>
    <property type="match status" value="2"/>
</dbReference>
<dbReference type="OrthoDB" id="3239954at2"/>